<dbReference type="Gramene" id="ERN05490">
    <property type="protein sequence ID" value="ERN05490"/>
    <property type="gene ID" value="AMTR_s00007p00256530"/>
</dbReference>
<dbReference type="HOGENOM" id="CLU_1984543_0_0_1"/>
<dbReference type="EMBL" id="KI394011">
    <property type="protein sequence ID" value="ERN05490.1"/>
    <property type="molecule type" value="Genomic_DNA"/>
</dbReference>
<evidence type="ECO:0000256" key="1">
    <source>
        <dbReference type="SAM" id="MobiDB-lite"/>
    </source>
</evidence>
<sequence length="126" mass="13592">MRPLPSSLFAVPPRCSLPTPVDIPHSFSPSTSHLHPLPYNSSLIDPPVLLPPPKHMISPPLPQAQSPSRLASDTLASSVPLLASPSHRPTLTGSPHPPRYSIFTLSTQWPSPPNLIPFPCCSWKSS</sequence>
<dbReference type="AlphaFoldDB" id="W1PEK6"/>
<feature type="region of interest" description="Disordered" evidence="1">
    <location>
        <begin position="54"/>
        <end position="76"/>
    </location>
</feature>
<name>W1PEK6_AMBTC</name>
<accession>W1PEK6</accession>
<dbReference type="Proteomes" id="UP000017836">
    <property type="component" value="Unassembled WGS sequence"/>
</dbReference>
<evidence type="ECO:0000313" key="2">
    <source>
        <dbReference type="EMBL" id="ERN05490.1"/>
    </source>
</evidence>
<evidence type="ECO:0000313" key="3">
    <source>
        <dbReference type="Proteomes" id="UP000017836"/>
    </source>
</evidence>
<protein>
    <submittedName>
        <fullName evidence="2">Uncharacterized protein</fullName>
    </submittedName>
</protein>
<gene>
    <name evidence="2" type="ORF">AMTR_s00007p00256530</name>
</gene>
<proteinExistence type="predicted"/>
<keyword evidence="3" id="KW-1185">Reference proteome</keyword>
<organism evidence="2 3">
    <name type="scientific">Amborella trichopoda</name>
    <dbReference type="NCBI Taxonomy" id="13333"/>
    <lineage>
        <taxon>Eukaryota</taxon>
        <taxon>Viridiplantae</taxon>
        <taxon>Streptophyta</taxon>
        <taxon>Embryophyta</taxon>
        <taxon>Tracheophyta</taxon>
        <taxon>Spermatophyta</taxon>
        <taxon>Magnoliopsida</taxon>
        <taxon>Amborellales</taxon>
        <taxon>Amborellaceae</taxon>
        <taxon>Amborella</taxon>
    </lineage>
</organism>
<reference evidence="3" key="1">
    <citation type="journal article" date="2013" name="Science">
        <title>The Amborella genome and the evolution of flowering plants.</title>
        <authorList>
            <consortium name="Amborella Genome Project"/>
        </authorList>
    </citation>
    <scope>NUCLEOTIDE SEQUENCE [LARGE SCALE GENOMIC DNA]</scope>
</reference>